<dbReference type="InterPro" id="IPR030395">
    <property type="entry name" value="GP_PDE_dom"/>
</dbReference>
<dbReference type="Pfam" id="PF03009">
    <property type="entry name" value="GDPD"/>
    <property type="match status" value="1"/>
</dbReference>
<dbReference type="GO" id="GO:0008889">
    <property type="term" value="F:glycerophosphodiester phosphodiesterase activity"/>
    <property type="evidence" value="ECO:0007669"/>
    <property type="project" value="UniProtKB-EC"/>
</dbReference>
<gene>
    <name evidence="2" type="ORF">BJ991_001069</name>
</gene>
<dbReference type="InterPro" id="IPR017946">
    <property type="entry name" value="PLC-like_Pdiesterase_TIM-brl"/>
</dbReference>
<dbReference type="Proteomes" id="UP000576969">
    <property type="component" value="Unassembled WGS sequence"/>
</dbReference>
<dbReference type="RefSeq" id="WP_179488114.1">
    <property type="nucleotide sequence ID" value="NZ_JACCBV010000001.1"/>
</dbReference>
<name>A0A7Y9KIW7_9MICO</name>
<proteinExistence type="predicted"/>
<dbReference type="EMBL" id="JACCBV010000001">
    <property type="protein sequence ID" value="NYE19041.1"/>
    <property type="molecule type" value="Genomic_DNA"/>
</dbReference>
<dbReference type="Gene3D" id="3.20.20.190">
    <property type="entry name" value="Phosphatidylinositol (PI) phosphodiesterase"/>
    <property type="match status" value="1"/>
</dbReference>
<protein>
    <submittedName>
        <fullName evidence="2">Glycerophosphoryl diester phosphodiesterase</fullName>
        <ecNumber evidence="2">3.1.4.46</ecNumber>
    </submittedName>
</protein>
<evidence type="ECO:0000313" key="3">
    <source>
        <dbReference type="Proteomes" id="UP000576969"/>
    </source>
</evidence>
<dbReference type="GO" id="GO:0006629">
    <property type="term" value="P:lipid metabolic process"/>
    <property type="evidence" value="ECO:0007669"/>
    <property type="project" value="InterPro"/>
</dbReference>
<reference evidence="2 3" key="1">
    <citation type="submission" date="2020-07" db="EMBL/GenBank/DDBJ databases">
        <title>Sequencing the genomes of 1000 actinobacteria strains.</title>
        <authorList>
            <person name="Klenk H.-P."/>
        </authorList>
    </citation>
    <scope>NUCLEOTIDE SEQUENCE [LARGE SCALE GENOMIC DNA]</scope>
    <source>
        <strain evidence="2 3">DSM 24662</strain>
    </source>
</reference>
<keyword evidence="3" id="KW-1185">Reference proteome</keyword>
<organism evidence="2 3">
    <name type="scientific">Microbacterium immunditiarum</name>
    <dbReference type="NCBI Taxonomy" id="337480"/>
    <lineage>
        <taxon>Bacteria</taxon>
        <taxon>Bacillati</taxon>
        <taxon>Actinomycetota</taxon>
        <taxon>Actinomycetes</taxon>
        <taxon>Micrococcales</taxon>
        <taxon>Microbacteriaceae</taxon>
        <taxon>Microbacterium</taxon>
    </lineage>
</organism>
<dbReference type="PANTHER" id="PTHR46211:SF14">
    <property type="entry name" value="GLYCEROPHOSPHODIESTER PHOSPHODIESTERASE"/>
    <property type="match status" value="1"/>
</dbReference>
<dbReference type="SUPFAM" id="SSF51695">
    <property type="entry name" value="PLC-like phosphodiesterases"/>
    <property type="match status" value="1"/>
</dbReference>
<dbReference type="AlphaFoldDB" id="A0A7Y9KIW7"/>
<accession>A0A7Y9KIW7</accession>
<dbReference type="PROSITE" id="PS51704">
    <property type="entry name" value="GP_PDE"/>
    <property type="match status" value="1"/>
</dbReference>
<dbReference type="EC" id="3.1.4.46" evidence="2"/>
<feature type="domain" description="GP-PDE" evidence="1">
    <location>
        <begin position="2"/>
        <end position="244"/>
    </location>
</feature>
<comment type="caution">
    <text evidence="2">The sequence shown here is derived from an EMBL/GenBank/DDBJ whole genome shotgun (WGS) entry which is preliminary data.</text>
</comment>
<evidence type="ECO:0000313" key="2">
    <source>
        <dbReference type="EMBL" id="NYE19041.1"/>
    </source>
</evidence>
<evidence type="ECO:0000259" key="1">
    <source>
        <dbReference type="PROSITE" id="PS51704"/>
    </source>
</evidence>
<dbReference type="PANTHER" id="PTHR46211">
    <property type="entry name" value="GLYCEROPHOSPHORYL DIESTER PHOSPHODIESTERASE"/>
    <property type="match status" value="1"/>
</dbReference>
<keyword evidence="2" id="KW-0378">Hydrolase</keyword>
<sequence>MPIIIAHRGHSVGAPEQTLAAFRIALELGATMLEADVRRTADGALVLLHDRAVDRTTDGSGLIDELPLEVARALDAGGWFDPAFAGQRIPTLDELFDLAERYDADLCLEVKGEQHDQTAGLAIELATVLRDRGRLDRDVLASFDHAALGKARVAVPGARLAPDRLPERGPTSAEALIAQAHAIDAQIIQHHFADLDAETVAQTQAAGIEVWAWPANEQVDIERMAAWGVAGIMGDDAAALAQLASDGRRD</sequence>